<proteinExistence type="inferred from homology"/>
<dbReference type="EMBL" id="OB660778">
    <property type="protein sequence ID" value="CAD7226217.1"/>
    <property type="molecule type" value="Genomic_DNA"/>
</dbReference>
<dbReference type="GO" id="GO:0005730">
    <property type="term" value="C:nucleolus"/>
    <property type="evidence" value="ECO:0007669"/>
    <property type="project" value="UniProtKB-SubCell"/>
</dbReference>
<feature type="compositionally biased region" description="Basic residues" evidence="10">
    <location>
        <begin position="898"/>
        <end position="908"/>
    </location>
</feature>
<comment type="similarity">
    <text evidence="2 9">Belongs to the class I-like SAM-binding methyltransferase superfamily. RsmB/NOP family.</text>
</comment>
<dbReference type="Gene3D" id="3.40.50.150">
    <property type="entry name" value="Vaccinia Virus protein VP39"/>
    <property type="match status" value="1"/>
</dbReference>
<evidence type="ECO:0000313" key="11">
    <source>
        <dbReference type="EMBL" id="CAD7226217.1"/>
    </source>
</evidence>
<keyword evidence="6 9" id="KW-0949">S-adenosyl-L-methionine</keyword>
<feature type="compositionally biased region" description="Basic and acidic residues" evidence="10">
    <location>
        <begin position="886"/>
        <end position="897"/>
    </location>
</feature>
<evidence type="ECO:0000256" key="10">
    <source>
        <dbReference type="SAM" id="MobiDB-lite"/>
    </source>
</evidence>
<dbReference type="InterPro" id="IPR029063">
    <property type="entry name" value="SAM-dependent_MTases_sf"/>
</dbReference>
<dbReference type="PANTHER" id="PTHR22807">
    <property type="entry name" value="NOP2 YEAST -RELATED NOL1/NOP2/FMU SUN DOMAIN-CONTAINING"/>
    <property type="match status" value="1"/>
</dbReference>
<feature type="compositionally biased region" description="Basic and acidic residues" evidence="10">
    <location>
        <begin position="937"/>
        <end position="948"/>
    </location>
</feature>
<dbReference type="InterPro" id="IPR023267">
    <property type="entry name" value="RCMT"/>
</dbReference>
<dbReference type="GO" id="GO:0070475">
    <property type="term" value="P:rRNA base methylation"/>
    <property type="evidence" value="ECO:0007669"/>
    <property type="project" value="TreeGrafter"/>
</dbReference>
<dbReference type="GO" id="GO:0009383">
    <property type="term" value="F:rRNA (cytosine-C5-)-methyltransferase activity"/>
    <property type="evidence" value="ECO:0007669"/>
    <property type="project" value="TreeGrafter"/>
</dbReference>
<evidence type="ECO:0000256" key="5">
    <source>
        <dbReference type="ARBA" id="ARBA00022679"/>
    </source>
</evidence>
<name>A0A7R8W772_9CRUS</name>
<feature type="compositionally biased region" description="Basic residues" evidence="10">
    <location>
        <begin position="1070"/>
        <end position="1079"/>
    </location>
</feature>
<evidence type="ECO:0000256" key="1">
    <source>
        <dbReference type="ARBA" id="ARBA00004604"/>
    </source>
</evidence>
<evidence type="ECO:0000256" key="3">
    <source>
        <dbReference type="ARBA" id="ARBA00022517"/>
    </source>
</evidence>
<dbReference type="InterPro" id="IPR001678">
    <property type="entry name" value="MeTrfase_RsmB-F_NOP2_dom"/>
</dbReference>
<keyword evidence="4 9" id="KW-0489">Methyltransferase</keyword>
<dbReference type="GO" id="GO:0000470">
    <property type="term" value="P:maturation of LSU-rRNA"/>
    <property type="evidence" value="ECO:0007669"/>
    <property type="project" value="TreeGrafter"/>
</dbReference>
<keyword evidence="3" id="KW-0690">Ribosome biogenesis</keyword>
<feature type="compositionally biased region" description="Basic and acidic residues" evidence="10">
    <location>
        <begin position="805"/>
        <end position="875"/>
    </location>
</feature>
<feature type="region of interest" description="Disordered" evidence="10">
    <location>
        <begin position="791"/>
        <end position="1079"/>
    </location>
</feature>
<dbReference type="FunFam" id="3.30.70.1170:FF:000001">
    <property type="entry name" value="Ribosomal RNA methyltransferase Nop2"/>
    <property type="match status" value="1"/>
</dbReference>
<dbReference type="Pfam" id="PF01189">
    <property type="entry name" value="Methyltr_RsmB-F"/>
    <property type="match status" value="1"/>
</dbReference>
<dbReference type="PRINTS" id="PR02008">
    <property type="entry name" value="RCMTFAMILY"/>
</dbReference>
<sequence length="1079" mass="119392">MGRKVDWSQKPQKGPGRKARKQGDPEFPKALQPILDPNRKMGRNARKRAAKRAAKAAAKALTKASKKENIPEEQPSELVNGTAVTVSSKLGKMSSKTGAISSKKEGVSPKQGGISSKKETISSKKEAVSSKQGDISSKREAVSPKKEANFTKPVPVNVEKKRDKLPKKMRKSIKATELSDEDDDMVDVVEAYDDDEEEESGDEVEGESGDEEEGESGDEEEGESGDEEEGESGDEEEGESGDEEEGESDDEVQMEDGSEEEEGSGEEEGSDEEMEEECTDEEEESDEEGESGEEEGGESSDEEEGHEVEEESGDEEEESDEEGESGVGEEEESGDEDDDGMMQDEFSSSDDEGEGAGGQKKKSLFDEDDEEEGEGGSVEEEDEMAVEKASRKLKQEKKQRDEEAAEELSLNVEGRERFQFPRDDEELKQQRSGDLSAVQHRIQDVLQVLADFSKSREAEKDRQDYLRLLCDDLCSVYGYNEWLMRRLMDLFSLGELMEFLEANQVQRPVTLRVNSLKTRRRDLAQALISRGVNLDPLGEWTKVGLVVYDSQVPLGATPEYQAGHYLIQGASSLLPVMSLAPKEGEKVLDLCAAPGGKSTHLGALMKNSGLLFCNDANGDRAKAVVGNLHRMGITNACCSVMDGREMRKSHPNFFDRVLLDAPCSGTGVISKDPAVKAGKGAKDVQRCSALQKELILAAIDSLDASSKTGGYLVYSTCSVMVEENEMVVDFALKKRHVKLVPTGLDFGKDGFQRYRGLRFHPSLKETKRFYPQTHNMDGFFVAKLKKLSNRDSEKATVGIEKRKRKAEEGKEEPEAKRKKEEPQAKKKKKEEPQAKKKKGEPLAKKKKKEEPQAKKKKGEPLAKKKKEELQAKEENEVNGPGVKKKKVEEEKSGEDAKKKKKFGKKGKKRMEVEGKTELSTKVSKGETKKKQLGKKGKKEEEMKKEKDVIVLQGKGKKAEEKEVTPKKETKRKEGNSSTTDSLSAKKKKAKKKSRPNPDDSRPPIENGKSPGKNRKSGLQVPSVSKTPTTEAKGPSSQPQSSTREMSKKLKVKMRVSMPANKLSTPQSMGSRKKKKMSLT</sequence>
<feature type="compositionally biased region" description="Basic and acidic residues" evidence="10">
    <location>
        <begin position="116"/>
        <end position="128"/>
    </location>
</feature>
<dbReference type="InterPro" id="IPR023273">
    <property type="entry name" value="RCMT_NOP2"/>
</dbReference>
<feature type="compositionally biased region" description="Acidic residues" evidence="10">
    <location>
        <begin position="366"/>
        <end position="384"/>
    </location>
</feature>
<dbReference type="InterPro" id="IPR054728">
    <property type="entry name" value="RsmB-like_ferredoxin"/>
</dbReference>
<dbReference type="Pfam" id="PF22458">
    <property type="entry name" value="RsmF-B_ferredox"/>
    <property type="match status" value="1"/>
</dbReference>
<evidence type="ECO:0000256" key="4">
    <source>
        <dbReference type="ARBA" id="ARBA00022603"/>
    </source>
</evidence>
<feature type="compositionally biased region" description="Basic and acidic residues" evidence="10">
    <location>
        <begin position="909"/>
        <end position="929"/>
    </location>
</feature>
<dbReference type="PROSITE" id="PS51686">
    <property type="entry name" value="SAM_MT_RSMB_NOP"/>
    <property type="match status" value="1"/>
</dbReference>
<feature type="compositionally biased region" description="Acidic residues" evidence="10">
    <location>
        <begin position="178"/>
        <end position="354"/>
    </location>
</feature>
<feature type="compositionally biased region" description="Polar residues" evidence="10">
    <location>
        <begin position="77"/>
        <end position="100"/>
    </location>
</feature>
<feature type="compositionally biased region" description="Polar residues" evidence="10">
    <location>
        <begin position="1019"/>
        <end position="1043"/>
    </location>
</feature>
<feature type="binding site" evidence="9">
    <location>
        <position position="660"/>
    </location>
    <ligand>
        <name>S-adenosyl-L-methionine</name>
        <dbReference type="ChEBI" id="CHEBI:59789"/>
    </ligand>
</feature>
<accession>A0A7R8W772</accession>
<dbReference type="OrthoDB" id="427002at2759"/>
<evidence type="ECO:0000256" key="6">
    <source>
        <dbReference type="ARBA" id="ARBA00022691"/>
    </source>
</evidence>
<protein>
    <submittedName>
        <fullName evidence="11">Uncharacterized protein</fullName>
    </submittedName>
</protein>
<feature type="compositionally biased region" description="Basic and acidic residues" evidence="10">
    <location>
        <begin position="413"/>
        <end position="428"/>
    </location>
</feature>
<feature type="region of interest" description="Disordered" evidence="10">
    <location>
        <begin position="1"/>
        <end position="428"/>
    </location>
</feature>
<feature type="binding site" evidence="9">
    <location>
        <position position="642"/>
    </location>
    <ligand>
        <name>S-adenosyl-L-methionine</name>
        <dbReference type="ChEBI" id="CHEBI:59789"/>
    </ligand>
</feature>
<feature type="binding site" evidence="9">
    <location>
        <position position="615"/>
    </location>
    <ligand>
        <name>S-adenosyl-L-methionine</name>
        <dbReference type="ChEBI" id="CHEBI:59789"/>
    </ligand>
</feature>
<dbReference type="SUPFAM" id="SSF53335">
    <property type="entry name" value="S-adenosyl-L-methionine-dependent methyltransferases"/>
    <property type="match status" value="1"/>
</dbReference>
<feature type="compositionally biased region" description="Basic residues" evidence="10">
    <location>
        <begin position="984"/>
        <end position="994"/>
    </location>
</feature>
<feature type="binding site" evidence="9">
    <location>
        <begin position="591"/>
        <end position="597"/>
    </location>
    <ligand>
        <name>S-adenosyl-L-methionine</name>
        <dbReference type="ChEBI" id="CHEBI:59789"/>
    </ligand>
</feature>
<keyword evidence="5 9" id="KW-0808">Transferase</keyword>
<dbReference type="InterPro" id="IPR011023">
    <property type="entry name" value="Nop2p"/>
</dbReference>
<feature type="compositionally biased region" description="Basic and acidic residues" evidence="10">
    <location>
        <begin position="956"/>
        <end position="974"/>
    </location>
</feature>
<feature type="active site" description="Nucleophile" evidence="9">
    <location>
        <position position="717"/>
    </location>
</feature>
<feature type="compositionally biased region" description="Basic residues" evidence="10">
    <location>
        <begin position="40"/>
        <end position="54"/>
    </location>
</feature>
<dbReference type="InterPro" id="IPR018314">
    <property type="entry name" value="RsmB/NOL1/NOP2-like_CS"/>
</dbReference>
<gene>
    <name evidence="11" type="ORF">CTOB1V02_LOCUS4141</name>
</gene>
<dbReference type="GO" id="GO:0003723">
    <property type="term" value="F:RNA binding"/>
    <property type="evidence" value="ECO:0007669"/>
    <property type="project" value="UniProtKB-UniRule"/>
</dbReference>
<dbReference type="InterPro" id="IPR049560">
    <property type="entry name" value="MeTrfase_RsmB-F_NOP2_cat"/>
</dbReference>
<dbReference type="PRINTS" id="PR02012">
    <property type="entry name" value="RCMTNOP2"/>
</dbReference>
<reference evidence="11" key="1">
    <citation type="submission" date="2020-11" db="EMBL/GenBank/DDBJ databases">
        <authorList>
            <person name="Tran Van P."/>
        </authorList>
    </citation>
    <scope>NUCLEOTIDE SEQUENCE</scope>
</reference>
<evidence type="ECO:0000256" key="2">
    <source>
        <dbReference type="ARBA" id="ARBA00007494"/>
    </source>
</evidence>
<feature type="compositionally biased region" description="Basic and acidic residues" evidence="10">
    <location>
        <begin position="136"/>
        <end position="149"/>
    </location>
</feature>
<dbReference type="PANTHER" id="PTHR22807:SF30">
    <property type="entry name" value="28S RRNA (CYTOSINE(4447)-C(5))-METHYLTRANSFERASE-RELATED"/>
    <property type="match status" value="1"/>
</dbReference>
<dbReference type="PROSITE" id="PS01153">
    <property type="entry name" value="NOL1_NOP2_SUN"/>
    <property type="match status" value="1"/>
</dbReference>
<dbReference type="NCBIfam" id="TIGR00446">
    <property type="entry name" value="nop2p"/>
    <property type="match status" value="1"/>
</dbReference>
<evidence type="ECO:0000256" key="8">
    <source>
        <dbReference type="ARBA" id="ARBA00023242"/>
    </source>
</evidence>
<evidence type="ECO:0000256" key="7">
    <source>
        <dbReference type="ARBA" id="ARBA00022884"/>
    </source>
</evidence>
<dbReference type="AlphaFoldDB" id="A0A7R8W772"/>
<organism evidence="11">
    <name type="scientific">Cyprideis torosa</name>
    <dbReference type="NCBI Taxonomy" id="163714"/>
    <lineage>
        <taxon>Eukaryota</taxon>
        <taxon>Metazoa</taxon>
        <taxon>Ecdysozoa</taxon>
        <taxon>Arthropoda</taxon>
        <taxon>Crustacea</taxon>
        <taxon>Oligostraca</taxon>
        <taxon>Ostracoda</taxon>
        <taxon>Podocopa</taxon>
        <taxon>Podocopida</taxon>
        <taxon>Cytherocopina</taxon>
        <taxon>Cytheroidea</taxon>
        <taxon>Cytherideidae</taxon>
        <taxon>Cyprideis</taxon>
    </lineage>
</organism>
<dbReference type="Gene3D" id="3.30.70.1170">
    <property type="entry name" value="Sun protein, domain 3"/>
    <property type="match status" value="1"/>
</dbReference>
<evidence type="ECO:0000256" key="9">
    <source>
        <dbReference type="PROSITE-ProRule" id="PRU01023"/>
    </source>
</evidence>
<keyword evidence="8" id="KW-0539">Nucleus</keyword>
<comment type="subcellular location">
    <subcellularLocation>
        <location evidence="1">Nucleus</location>
        <location evidence="1">Nucleolus</location>
    </subcellularLocation>
</comment>
<keyword evidence="7 9" id="KW-0694">RNA-binding</keyword>
<feature type="compositionally biased region" description="Basic residues" evidence="10">
    <location>
        <begin position="163"/>
        <end position="173"/>
    </location>
</feature>